<dbReference type="InterPro" id="IPR030949">
    <property type="entry name" value="ECF_S_folate_fam"/>
</dbReference>
<evidence type="ECO:0000256" key="1">
    <source>
        <dbReference type="SAM" id="Phobius"/>
    </source>
</evidence>
<protein>
    <submittedName>
        <fullName evidence="2">Uncharacterized protein</fullName>
    </submittedName>
</protein>
<dbReference type="RefSeq" id="WP_050611629.1">
    <property type="nucleotide sequence ID" value="NZ_AYYP01000032.1"/>
</dbReference>
<feature type="transmembrane region" description="Helical" evidence="1">
    <location>
        <begin position="151"/>
        <end position="168"/>
    </location>
</feature>
<dbReference type="Gene3D" id="1.10.1760.20">
    <property type="match status" value="1"/>
</dbReference>
<evidence type="ECO:0000313" key="2">
    <source>
        <dbReference type="EMBL" id="KRM64418.1"/>
    </source>
</evidence>
<dbReference type="PATRIC" id="fig|1423718.3.peg.1946"/>
<evidence type="ECO:0000313" key="3">
    <source>
        <dbReference type="Proteomes" id="UP000051008"/>
    </source>
</evidence>
<keyword evidence="1" id="KW-1133">Transmembrane helix</keyword>
<gene>
    <name evidence="2" type="ORF">FC14_GL001876</name>
</gene>
<proteinExistence type="predicted"/>
<keyword evidence="1" id="KW-0812">Transmembrane</keyword>
<feature type="transmembrane region" description="Helical" evidence="1">
    <location>
        <begin position="82"/>
        <end position="101"/>
    </location>
</feature>
<comment type="caution">
    <text evidence="2">The sequence shown here is derived from an EMBL/GenBank/DDBJ whole genome shotgun (WGS) entry which is preliminary data.</text>
</comment>
<feature type="transmembrane region" description="Helical" evidence="1">
    <location>
        <begin position="12"/>
        <end position="30"/>
    </location>
</feature>
<dbReference type="OrthoDB" id="4624at2"/>
<sequence length="176" mass="19631">MLKLTWHSPKLATKILTLTAILVAIHVVLGKISVGSDSLFKISLGFIGTALIGYFLGPWLGGLAMVLSDLIANTILASNGNFFIGFTFSAFLSGVIAGSLLHKQDLTWYRLAFYEFCQLVITNVFFTTLWIHILYTTPFKTLLLARLPKEIIFWPIETIVLIVLFKALSKHKLNLD</sequence>
<dbReference type="EMBL" id="AYYP01000032">
    <property type="protein sequence ID" value="KRM64418.1"/>
    <property type="molecule type" value="Genomic_DNA"/>
</dbReference>
<organism evidence="2 3">
    <name type="scientific">Ligilactobacillus agilis DSM 20509</name>
    <dbReference type="NCBI Taxonomy" id="1423718"/>
    <lineage>
        <taxon>Bacteria</taxon>
        <taxon>Bacillati</taxon>
        <taxon>Bacillota</taxon>
        <taxon>Bacilli</taxon>
        <taxon>Lactobacillales</taxon>
        <taxon>Lactobacillaceae</taxon>
        <taxon>Ligilactobacillus</taxon>
    </lineage>
</organism>
<name>A0A0R2ACT3_9LACO</name>
<dbReference type="Pfam" id="PF12822">
    <property type="entry name" value="ECF_trnsprt"/>
    <property type="match status" value="1"/>
</dbReference>
<dbReference type="Proteomes" id="UP000051008">
    <property type="component" value="Unassembled WGS sequence"/>
</dbReference>
<keyword evidence="3" id="KW-1185">Reference proteome</keyword>
<reference evidence="2 3" key="1">
    <citation type="journal article" date="2015" name="Genome Announc.">
        <title>Expanding the biotechnology potential of lactobacilli through comparative genomics of 213 strains and associated genera.</title>
        <authorList>
            <person name="Sun Z."/>
            <person name="Harris H.M."/>
            <person name="McCann A."/>
            <person name="Guo C."/>
            <person name="Argimon S."/>
            <person name="Zhang W."/>
            <person name="Yang X."/>
            <person name="Jeffery I.B."/>
            <person name="Cooney J.C."/>
            <person name="Kagawa T.F."/>
            <person name="Liu W."/>
            <person name="Song Y."/>
            <person name="Salvetti E."/>
            <person name="Wrobel A."/>
            <person name="Rasinkangas P."/>
            <person name="Parkhill J."/>
            <person name="Rea M.C."/>
            <person name="O'Sullivan O."/>
            <person name="Ritari J."/>
            <person name="Douillard F.P."/>
            <person name="Paul Ross R."/>
            <person name="Yang R."/>
            <person name="Briner A.E."/>
            <person name="Felis G.E."/>
            <person name="de Vos W.M."/>
            <person name="Barrangou R."/>
            <person name="Klaenhammer T.R."/>
            <person name="Caufield P.W."/>
            <person name="Cui Y."/>
            <person name="Zhang H."/>
            <person name="O'Toole P.W."/>
        </authorList>
    </citation>
    <scope>NUCLEOTIDE SEQUENCE [LARGE SCALE GENOMIC DNA]</scope>
    <source>
        <strain evidence="2 3">DSM 20509</strain>
    </source>
</reference>
<dbReference type="AlphaFoldDB" id="A0A0R2ACT3"/>
<feature type="transmembrane region" description="Helical" evidence="1">
    <location>
        <begin position="113"/>
        <end position="131"/>
    </location>
</feature>
<dbReference type="GO" id="GO:0022857">
    <property type="term" value="F:transmembrane transporter activity"/>
    <property type="evidence" value="ECO:0007669"/>
    <property type="project" value="InterPro"/>
</dbReference>
<keyword evidence="1" id="KW-0472">Membrane</keyword>
<accession>A0A0R2ACT3</accession>
<dbReference type="GeneID" id="75138184"/>
<feature type="transmembrane region" description="Helical" evidence="1">
    <location>
        <begin position="42"/>
        <end position="62"/>
    </location>
</feature>
<dbReference type="InterPro" id="IPR024529">
    <property type="entry name" value="ECF_trnsprt_substrate-spec"/>
</dbReference>
<dbReference type="NCBIfam" id="TIGR04518">
    <property type="entry name" value="ECF_S_folT_fam"/>
    <property type="match status" value="1"/>
</dbReference>